<keyword evidence="3" id="KW-1185">Reference proteome</keyword>
<dbReference type="Pfam" id="PF01850">
    <property type="entry name" value="PIN"/>
    <property type="match status" value="1"/>
</dbReference>
<feature type="domain" description="PIN" evidence="1">
    <location>
        <begin position="2"/>
        <end position="116"/>
    </location>
</feature>
<dbReference type="SUPFAM" id="SSF88723">
    <property type="entry name" value="PIN domain-like"/>
    <property type="match status" value="1"/>
</dbReference>
<name>A0A858RAG9_9PROT</name>
<dbReference type="Gene3D" id="3.40.50.1010">
    <property type="entry name" value="5'-nuclease"/>
    <property type="match status" value="1"/>
</dbReference>
<dbReference type="CDD" id="cd18692">
    <property type="entry name" value="PIN_VapC-like"/>
    <property type="match status" value="1"/>
</dbReference>
<dbReference type="Proteomes" id="UP000501891">
    <property type="component" value="Chromosome"/>
</dbReference>
<reference evidence="2" key="1">
    <citation type="submission" date="2020-04" db="EMBL/GenBank/DDBJ databases">
        <title>A desert anoxygenic phototrophic bacterium fixes CO2 using RubisCO under aerobic conditions.</title>
        <authorList>
            <person name="Tang K."/>
        </authorList>
    </citation>
    <scope>NUCLEOTIDE SEQUENCE [LARGE SCALE GENOMIC DNA]</scope>
    <source>
        <strain evidence="2">MIMtkB3</strain>
    </source>
</reference>
<protein>
    <submittedName>
        <fullName evidence="2">PIN domain-containing protein</fullName>
    </submittedName>
</protein>
<dbReference type="AlphaFoldDB" id="A0A858RAG9"/>
<organism evidence="2 3">
    <name type="scientific">Aerophototrophica crusticola</name>
    <dbReference type="NCBI Taxonomy" id="1709002"/>
    <lineage>
        <taxon>Bacteria</taxon>
        <taxon>Pseudomonadati</taxon>
        <taxon>Pseudomonadota</taxon>
        <taxon>Alphaproteobacteria</taxon>
        <taxon>Rhodospirillales</taxon>
        <taxon>Rhodospirillaceae</taxon>
        <taxon>Aerophototrophica</taxon>
    </lineage>
</organism>
<evidence type="ECO:0000313" key="2">
    <source>
        <dbReference type="EMBL" id="QJE74394.1"/>
    </source>
</evidence>
<dbReference type="InterPro" id="IPR002716">
    <property type="entry name" value="PIN_dom"/>
</dbReference>
<dbReference type="EMBL" id="CP051775">
    <property type="protein sequence ID" value="QJE74394.1"/>
    <property type="molecule type" value="Genomic_DNA"/>
</dbReference>
<gene>
    <name evidence="2" type="ORF">HHL28_16100</name>
</gene>
<proteinExistence type="predicted"/>
<dbReference type="InterPro" id="IPR029060">
    <property type="entry name" value="PIN-like_dom_sf"/>
</dbReference>
<evidence type="ECO:0000259" key="1">
    <source>
        <dbReference type="Pfam" id="PF01850"/>
    </source>
</evidence>
<evidence type="ECO:0000313" key="3">
    <source>
        <dbReference type="Proteomes" id="UP000501891"/>
    </source>
</evidence>
<accession>A0A858RAG9</accession>
<dbReference type="KEGG" id="acru:HHL28_16100"/>
<sequence length="146" mass="16134">MDTNILVYAANPTHDAGKHGIAVDILARLSLGNRGLLPMQALTEFYTVVTRKVHADPGKAKELVEVWGAVFPPRSAEMADLADAMRVHRDHGISFWDGMIWAVSRRAGAAYLLSEDLQDGRELEGVRFVNPFNPANQDLLEHVLAF</sequence>